<dbReference type="AlphaFoldDB" id="A0A1I1ES13"/>
<name>A0A1I1ES13_BREAD</name>
<dbReference type="SUPFAM" id="SSF46785">
    <property type="entry name" value="Winged helix' DNA-binding domain"/>
    <property type="match status" value="1"/>
</dbReference>
<evidence type="ECO:0000259" key="1">
    <source>
        <dbReference type="Pfam" id="PF01978"/>
    </source>
</evidence>
<dbReference type="RefSeq" id="WP_092319562.1">
    <property type="nucleotide sequence ID" value="NZ_FOKY01000014.1"/>
</dbReference>
<feature type="domain" description="Transcription regulator TrmB N-terminal" evidence="1">
    <location>
        <begin position="14"/>
        <end position="79"/>
    </location>
</feature>
<dbReference type="STRING" id="34097.SAMN02745150_01155"/>
<organism evidence="2 3">
    <name type="scientific">Brevinema andersonii</name>
    <dbReference type="NCBI Taxonomy" id="34097"/>
    <lineage>
        <taxon>Bacteria</taxon>
        <taxon>Pseudomonadati</taxon>
        <taxon>Spirochaetota</taxon>
        <taxon>Spirochaetia</taxon>
        <taxon>Brevinematales</taxon>
        <taxon>Brevinemataceae</taxon>
        <taxon>Brevinema</taxon>
    </lineage>
</organism>
<keyword evidence="3" id="KW-1185">Reference proteome</keyword>
<proteinExistence type="predicted"/>
<dbReference type="Gene3D" id="1.10.10.10">
    <property type="entry name" value="Winged helix-like DNA-binding domain superfamily/Winged helix DNA-binding domain"/>
    <property type="match status" value="1"/>
</dbReference>
<dbReference type="InterPro" id="IPR036388">
    <property type="entry name" value="WH-like_DNA-bd_sf"/>
</dbReference>
<dbReference type="Proteomes" id="UP000240042">
    <property type="component" value="Unassembled WGS sequence"/>
</dbReference>
<dbReference type="EMBL" id="FOKY01000014">
    <property type="protein sequence ID" value="SFB87693.1"/>
    <property type="molecule type" value="Genomic_DNA"/>
</dbReference>
<evidence type="ECO:0000313" key="3">
    <source>
        <dbReference type="Proteomes" id="UP000240042"/>
    </source>
</evidence>
<dbReference type="InterPro" id="IPR002831">
    <property type="entry name" value="Tscrpt_reg_TrmB_N"/>
</dbReference>
<dbReference type="InterPro" id="IPR051797">
    <property type="entry name" value="TrmB-like"/>
</dbReference>
<dbReference type="OrthoDB" id="1493540at2"/>
<protein>
    <submittedName>
        <fullName evidence="2">Sugar-specific transcriptional regulator TrmB</fullName>
    </submittedName>
</protein>
<dbReference type="PANTHER" id="PTHR34293">
    <property type="entry name" value="HTH-TYPE TRANSCRIPTIONAL REGULATOR TRMBL2"/>
    <property type="match status" value="1"/>
</dbReference>
<dbReference type="PANTHER" id="PTHR34293:SF1">
    <property type="entry name" value="HTH-TYPE TRANSCRIPTIONAL REGULATOR TRMBL2"/>
    <property type="match status" value="1"/>
</dbReference>
<reference evidence="3" key="1">
    <citation type="submission" date="2016-10" db="EMBL/GenBank/DDBJ databases">
        <authorList>
            <person name="Varghese N."/>
            <person name="Submissions S."/>
        </authorList>
    </citation>
    <scope>NUCLEOTIDE SEQUENCE [LARGE SCALE GENOMIC DNA]</scope>
    <source>
        <strain evidence="3">ATCC 43811</strain>
    </source>
</reference>
<sequence length="273" mass="31515">MVNQDPNFFVNRFEELGLSRNEALVYVALLKNHPVTGYKLAKDSGILRPVVYEMLARLAEKGGVRIVKSNPEQYSPISPDSFLSSLERRFTDAKYSLIEDLKQYQNEDEEVENDDFWNIIGRDTILSNIQEMIEKAKKNIFFYVNNCLYTKPLIDVLSKKVASGIKVIGFSYRSIIVPGAEIYSFMIKDSIVYNFIPDDRILFSIDQKYSIIADMDEGKASQSMRPVQVETTTDFIKMKISLYRLMQVMDSTKLSLYLFEEDKKILDILKAQD</sequence>
<gene>
    <name evidence="2" type="ORF">SAMN02745150_01155</name>
</gene>
<dbReference type="Pfam" id="PF01978">
    <property type="entry name" value="TrmB"/>
    <property type="match status" value="1"/>
</dbReference>
<evidence type="ECO:0000313" key="2">
    <source>
        <dbReference type="EMBL" id="SFB87693.1"/>
    </source>
</evidence>
<accession>A0A1I1ES13</accession>
<dbReference type="InterPro" id="IPR036390">
    <property type="entry name" value="WH_DNA-bd_sf"/>
</dbReference>